<dbReference type="AlphaFoldDB" id="A0AAX3BBE1"/>
<proteinExistence type="inferred from homology"/>
<dbReference type="NCBIfam" id="TIGR00364">
    <property type="entry name" value="7-cyano-7-deazaguanine synthase QueC"/>
    <property type="match status" value="1"/>
</dbReference>
<dbReference type="RefSeq" id="WP_271434725.1">
    <property type="nucleotide sequence ID" value="NZ_CP073355.1"/>
</dbReference>
<keyword evidence="4" id="KW-0547">Nucleotide-binding</keyword>
<protein>
    <recommendedName>
        <fullName evidence="9">7-cyano-7-deazaguanine synthase</fullName>
        <ecNumber evidence="9">6.3.4.20</ecNumber>
    </recommendedName>
</protein>
<evidence type="ECO:0000313" key="11">
    <source>
        <dbReference type="EMBL" id="URA09591.1"/>
    </source>
</evidence>
<dbReference type="GO" id="GO:0005524">
    <property type="term" value="F:ATP binding"/>
    <property type="evidence" value="ECO:0007669"/>
    <property type="project" value="UniProtKB-KW"/>
</dbReference>
<dbReference type="GO" id="GO:0016874">
    <property type="term" value="F:ligase activity"/>
    <property type="evidence" value="ECO:0007669"/>
    <property type="project" value="UniProtKB-KW"/>
</dbReference>
<gene>
    <name evidence="11" type="primary">queC</name>
    <name evidence="11" type="ORF">KDW03_08855</name>
</gene>
<evidence type="ECO:0000256" key="6">
    <source>
        <dbReference type="ARBA" id="ARBA00022833"/>
    </source>
</evidence>
<reference evidence="11" key="2">
    <citation type="submission" date="2022-06" db="EMBL/GenBank/DDBJ databases">
        <title>Thermospira aquatica gen. nov., sp. nov.</title>
        <authorList>
            <person name="Ben Ali Gam Z."/>
            <person name="Labat M."/>
        </authorList>
    </citation>
    <scope>NUCLEOTIDE SEQUENCE</scope>
    <source>
        <strain evidence="11">F1F22</strain>
    </source>
</reference>
<evidence type="ECO:0000256" key="5">
    <source>
        <dbReference type="ARBA" id="ARBA00022785"/>
    </source>
</evidence>
<dbReference type="EC" id="6.3.4.20" evidence="9"/>
<keyword evidence="6" id="KW-0862">Zinc</keyword>
<keyword evidence="5" id="KW-0671">Queuosine biosynthesis</keyword>
<dbReference type="EMBL" id="CP073355">
    <property type="protein sequence ID" value="URA09591.1"/>
    <property type="molecule type" value="Genomic_DNA"/>
</dbReference>
<evidence type="ECO:0000256" key="1">
    <source>
        <dbReference type="ARBA" id="ARBA00005061"/>
    </source>
</evidence>
<organism evidence="11 12">
    <name type="scientific">Thermospira aquatica</name>
    <dbReference type="NCBI Taxonomy" id="2828656"/>
    <lineage>
        <taxon>Bacteria</taxon>
        <taxon>Pseudomonadati</taxon>
        <taxon>Spirochaetota</taxon>
        <taxon>Spirochaetia</taxon>
        <taxon>Brevinematales</taxon>
        <taxon>Thermospiraceae</taxon>
        <taxon>Thermospira</taxon>
    </lineage>
</organism>
<evidence type="ECO:0000256" key="9">
    <source>
        <dbReference type="ARBA" id="ARBA00039149"/>
    </source>
</evidence>
<dbReference type="PANTHER" id="PTHR42914">
    <property type="entry name" value="7-CYANO-7-DEAZAGUANINE SYNTHASE"/>
    <property type="match status" value="1"/>
</dbReference>
<dbReference type="GO" id="GO:0046872">
    <property type="term" value="F:metal ion binding"/>
    <property type="evidence" value="ECO:0007669"/>
    <property type="project" value="UniProtKB-KW"/>
</dbReference>
<comment type="catalytic activity">
    <reaction evidence="10">
        <text>7-carboxy-7-carbaguanine + NH4(+) + 2 ATP = 7-cyano-7-carbaguanine + 2 AMP + 2 diphosphate + 2 H(+)</text>
        <dbReference type="Rhea" id="RHEA:27982"/>
        <dbReference type="ChEBI" id="CHEBI:15378"/>
        <dbReference type="ChEBI" id="CHEBI:28938"/>
        <dbReference type="ChEBI" id="CHEBI:30616"/>
        <dbReference type="ChEBI" id="CHEBI:33019"/>
        <dbReference type="ChEBI" id="CHEBI:45075"/>
        <dbReference type="ChEBI" id="CHEBI:61036"/>
        <dbReference type="ChEBI" id="CHEBI:456215"/>
        <dbReference type="EC" id="6.3.4.20"/>
    </reaction>
</comment>
<dbReference type="PIRSF" id="PIRSF006293">
    <property type="entry name" value="ExsB"/>
    <property type="match status" value="1"/>
</dbReference>
<keyword evidence="12" id="KW-1185">Reference proteome</keyword>
<comment type="pathway">
    <text evidence="1">Purine metabolism; 7-cyano-7-deazaguanine biosynthesis.</text>
</comment>
<accession>A0AAX3BBE1</accession>
<reference evidence="11" key="1">
    <citation type="submission" date="2021-04" db="EMBL/GenBank/DDBJ databases">
        <authorList>
            <person name="Postec A."/>
        </authorList>
    </citation>
    <scope>NUCLEOTIDE SEQUENCE</scope>
    <source>
        <strain evidence="11">F1F22</strain>
    </source>
</reference>
<evidence type="ECO:0000256" key="4">
    <source>
        <dbReference type="ARBA" id="ARBA00022741"/>
    </source>
</evidence>
<evidence type="ECO:0000256" key="2">
    <source>
        <dbReference type="ARBA" id="ARBA00022598"/>
    </source>
</evidence>
<evidence type="ECO:0000256" key="3">
    <source>
        <dbReference type="ARBA" id="ARBA00022723"/>
    </source>
</evidence>
<dbReference type="SUPFAM" id="SSF52402">
    <property type="entry name" value="Adenine nucleotide alpha hydrolases-like"/>
    <property type="match status" value="1"/>
</dbReference>
<keyword evidence="3" id="KW-0479">Metal-binding</keyword>
<dbReference type="InterPro" id="IPR014729">
    <property type="entry name" value="Rossmann-like_a/b/a_fold"/>
</dbReference>
<dbReference type="GO" id="GO:0008616">
    <property type="term" value="P:tRNA queuosine(34) biosynthetic process"/>
    <property type="evidence" value="ECO:0007669"/>
    <property type="project" value="UniProtKB-KW"/>
</dbReference>
<evidence type="ECO:0000256" key="8">
    <source>
        <dbReference type="ARBA" id="ARBA00037993"/>
    </source>
</evidence>
<dbReference type="PANTHER" id="PTHR42914:SF1">
    <property type="entry name" value="7-CYANO-7-DEAZAGUANINE SYNTHASE"/>
    <property type="match status" value="1"/>
</dbReference>
<dbReference type="Gene3D" id="3.40.50.620">
    <property type="entry name" value="HUPs"/>
    <property type="match status" value="1"/>
</dbReference>
<evidence type="ECO:0000313" key="12">
    <source>
        <dbReference type="Proteomes" id="UP001056539"/>
    </source>
</evidence>
<name>A0AAX3BBE1_9SPIR</name>
<dbReference type="Pfam" id="PF06508">
    <property type="entry name" value="QueC"/>
    <property type="match status" value="1"/>
</dbReference>
<dbReference type="CDD" id="cd01995">
    <property type="entry name" value="QueC-like"/>
    <property type="match status" value="1"/>
</dbReference>
<dbReference type="InterPro" id="IPR018317">
    <property type="entry name" value="QueC"/>
</dbReference>
<dbReference type="KEGG" id="taqu:KDW03_08855"/>
<keyword evidence="7" id="KW-0067">ATP-binding</keyword>
<keyword evidence="2 11" id="KW-0436">Ligase</keyword>
<evidence type="ECO:0000256" key="7">
    <source>
        <dbReference type="ARBA" id="ARBA00022840"/>
    </source>
</evidence>
<sequence>MGSSVVLLSGGLDSVVNFKKALDEKGVRLVLFFDYGQKAYKREKEAITKIARRYDVPFQIIRLDFMRDFSTGLTRGRIPLLSQKDLEDSLTTEKSASAVWVPNRNGVFIEIAAAIAENVGASSVVVGFNREEATTFPDNSSDYLDALNIALHYSTRGKVKLSCYTLTMSKKEIYAFGKDIVAPLDLVWSCYQGGRKMCGKCESCQRLKRAMGTDRSWFETEHFWGGFAQ</sequence>
<dbReference type="Proteomes" id="UP001056539">
    <property type="component" value="Chromosome"/>
</dbReference>
<comment type="similarity">
    <text evidence="8">Belongs to the QueC family.</text>
</comment>
<evidence type="ECO:0000256" key="10">
    <source>
        <dbReference type="ARBA" id="ARBA00047890"/>
    </source>
</evidence>